<dbReference type="PANTHER" id="PTHR43156">
    <property type="entry name" value="STAGE II SPORULATION PROTEIN E-RELATED"/>
    <property type="match status" value="1"/>
</dbReference>
<gene>
    <name evidence="3" type="ORF">KIH39_16955</name>
</gene>
<dbReference type="InterPro" id="IPR001932">
    <property type="entry name" value="PPM-type_phosphatase-like_dom"/>
</dbReference>
<dbReference type="SUPFAM" id="SSF81606">
    <property type="entry name" value="PP2C-like"/>
    <property type="match status" value="1"/>
</dbReference>
<dbReference type="Proteomes" id="UP000676194">
    <property type="component" value="Chromosome"/>
</dbReference>
<sequence>MKNFFDPMNLNWEARLNVTVEVMKELSCARDPQAMNQVYARRMSQLFPTDRIISLSRRGLNPPAVKVTRYNLWPNIVNPWKENGKLPIIEGGFFGELIYNNAPVIIDELKIPPDDPAAEYLENQQSLLAIPQYDQGEALNMVIATREMPFAFPHERFPDLVWMSNLFGRATQTSVLTEKLQEAKAASDFEIQTIGRMQHALLQTNLPKIPTLDLAVHYQTSSKAGGDYYDVFPLPKDRWGILIADVSGHGTSAAVLMAVVHSLAKTYTGPPWPTGLLLSSLNQHLARHFTRPFGSFVTAFHAVYDPNQGTLHYANAGHIPPRLFRCSTQERLELGSTPRLPLGITEKAEYPEQIVELTPGDQVLFFTDGVIEATNSNGDYFGIEGIDNALSSCPVGAQAMLDSVLKDLAAFTNDAPPSDDRTLLAAKFMRLT</sequence>
<evidence type="ECO:0000313" key="3">
    <source>
        <dbReference type="EMBL" id="QVL30535.1"/>
    </source>
</evidence>
<dbReference type="PANTHER" id="PTHR43156:SF2">
    <property type="entry name" value="STAGE II SPORULATION PROTEIN E"/>
    <property type="match status" value="1"/>
</dbReference>
<dbReference type="SMART" id="SM00331">
    <property type="entry name" value="PP2C_SIG"/>
    <property type="match status" value="1"/>
</dbReference>
<proteinExistence type="predicted"/>
<accession>A0A8E6ETT8</accession>
<evidence type="ECO:0000256" key="1">
    <source>
        <dbReference type="ARBA" id="ARBA00022801"/>
    </source>
</evidence>
<evidence type="ECO:0000313" key="4">
    <source>
        <dbReference type="Proteomes" id="UP000676194"/>
    </source>
</evidence>
<organism evidence="3 4">
    <name type="scientific">Telmatocola sphagniphila</name>
    <dbReference type="NCBI Taxonomy" id="1123043"/>
    <lineage>
        <taxon>Bacteria</taxon>
        <taxon>Pseudomonadati</taxon>
        <taxon>Planctomycetota</taxon>
        <taxon>Planctomycetia</taxon>
        <taxon>Gemmatales</taxon>
        <taxon>Gemmataceae</taxon>
    </lineage>
</organism>
<reference evidence="3" key="1">
    <citation type="submission" date="2021-05" db="EMBL/GenBank/DDBJ databases">
        <title>Complete genome sequence of the cellulolytic planctomycete Telmatocola sphagniphila SP2T and characterization of the first cellulase from planctomycetes.</title>
        <authorList>
            <person name="Rakitin A.L."/>
            <person name="Beletsky A.V."/>
            <person name="Naumoff D.G."/>
            <person name="Kulichevskaya I.S."/>
            <person name="Mardanov A.V."/>
            <person name="Ravin N.V."/>
            <person name="Dedysh S.N."/>
        </authorList>
    </citation>
    <scope>NUCLEOTIDE SEQUENCE</scope>
    <source>
        <strain evidence="3">SP2T</strain>
    </source>
</reference>
<keyword evidence="1" id="KW-0378">Hydrolase</keyword>
<protein>
    <submittedName>
        <fullName evidence="3">Serine/threonine-protein phosphatase</fullName>
    </submittedName>
</protein>
<dbReference type="KEGG" id="tsph:KIH39_16955"/>
<feature type="domain" description="PPM-type phosphatase" evidence="2">
    <location>
        <begin position="209"/>
        <end position="428"/>
    </location>
</feature>
<name>A0A8E6ETT8_9BACT</name>
<evidence type="ECO:0000259" key="2">
    <source>
        <dbReference type="SMART" id="SM00331"/>
    </source>
</evidence>
<dbReference type="InterPro" id="IPR052016">
    <property type="entry name" value="Bact_Sigma-Reg"/>
</dbReference>
<dbReference type="InterPro" id="IPR036457">
    <property type="entry name" value="PPM-type-like_dom_sf"/>
</dbReference>
<dbReference type="RefSeq" id="WP_213494406.1">
    <property type="nucleotide sequence ID" value="NZ_CP074694.1"/>
</dbReference>
<dbReference type="Pfam" id="PF07228">
    <property type="entry name" value="SpoIIE"/>
    <property type="match status" value="1"/>
</dbReference>
<dbReference type="GO" id="GO:0016791">
    <property type="term" value="F:phosphatase activity"/>
    <property type="evidence" value="ECO:0007669"/>
    <property type="project" value="TreeGrafter"/>
</dbReference>
<keyword evidence="4" id="KW-1185">Reference proteome</keyword>
<dbReference type="AlphaFoldDB" id="A0A8E6ETT8"/>
<dbReference type="Gene3D" id="3.60.40.10">
    <property type="entry name" value="PPM-type phosphatase domain"/>
    <property type="match status" value="1"/>
</dbReference>
<dbReference type="EMBL" id="CP074694">
    <property type="protein sequence ID" value="QVL30535.1"/>
    <property type="molecule type" value="Genomic_DNA"/>
</dbReference>